<organism evidence="2 3">
    <name type="scientific">Spirosoma profusum</name>
    <dbReference type="NCBI Taxonomy" id="2771354"/>
    <lineage>
        <taxon>Bacteria</taxon>
        <taxon>Pseudomonadati</taxon>
        <taxon>Bacteroidota</taxon>
        <taxon>Cytophagia</taxon>
        <taxon>Cytophagales</taxon>
        <taxon>Cytophagaceae</taxon>
        <taxon>Spirosoma</taxon>
    </lineage>
</organism>
<dbReference type="SUPFAM" id="SSF52540">
    <property type="entry name" value="P-loop containing nucleoside triphosphate hydrolases"/>
    <property type="match status" value="1"/>
</dbReference>
<evidence type="ECO:0000259" key="1">
    <source>
        <dbReference type="Pfam" id="PF00485"/>
    </source>
</evidence>
<protein>
    <submittedName>
        <fullName evidence="2">Uridine kinase</fullName>
        <ecNumber evidence="2">2.7.1.48</ecNumber>
    </submittedName>
</protein>
<sequence length="206" mass="23761">MATKPFIVGITGGSASGKTSFLKDVLNGFSEDQICLISQDNYYRTLDHIPQDQNGIYNFDLPVTINHELFAQHLSELHAGRIVKTPEYTFNNPNAIPRTLTYRPTPIIIVEGLFVFHFSDVASQLDLKVYITAKNRIKLDRRLIRDQAERGLTEETIHYQWKYHVRPAYQEYVKPHKDEADIVIPNNNHYKKGLDVLMAFLKTKVE</sequence>
<dbReference type="PANTHER" id="PTHR10285">
    <property type="entry name" value="URIDINE KINASE"/>
    <property type="match status" value="1"/>
</dbReference>
<evidence type="ECO:0000313" key="2">
    <source>
        <dbReference type="EMBL" id="MBD2702483.1"/>
    </source>
</evidence>
<keyword evidence="2" id="KW-0418">Kinase</keyword>
<dbReference type="EMBL" id="JACWZY010000015">
    <property type="protein sequence ID" value="MBD2702483.1"/>
    <property type="molecule type" value="Genomic_DNA"/>
</dbReference>
<name>A0A926Y2F8_9BACT</name>
<dbReference type="GO" id="GO:0004849">
    <property type="term" value="F:uridine kinase activity"/>
    <property type="evidence" value="ECO:0007669"/>
    <property type="project" value="UniProtKB-EC"/>
</dbReference>
<feature type="domain" description="Phosphoribulokinase/uridine kinase" evidence="1">
    <location>
        <begin position="7"/>
        <end position="186"/>
    </location>
</feature>
<accession>A0A926Y2F8</accession>
<proteinExistence type="predicted"/>
<evidence type="ECO:0000313" key="3">
    <source>
        <dbReference type="Proteomes" id="UP000598820"/>
    </source>
</evidence>
<keyword evidence="2" id="KW-0808">Transferase</keyword>
<dbReference type="InterPro" id="IPR027417">
    <property type="entry name" value="P-loop_NTPase"/>
</dbReference>
<dbReference type="Pfam" id="PF00485">
    <property type="entry name" value="PRK"/>
    <property type="match status" value="1"/>
</dbReference>
<dbReference type="Gene3D" id="3.40.50.300">
    <property type="entry name" value="P-loop containing nucleotide triphosphate hydrolases"/>
    <property type="match status" value="1"/>
</dbReference>
<comment type="caution">
    <text evidence="2">The sequence shown here is derived from an EMBL/GenBank/DDBJ whole genome shotgun (WGS) entry which is preliminary data.</text>
</comment>
<dbReference type="PRINTS" id="PR00988">
    <property type="entry name" value="URIDINKINASE"/>
</dbReference>
<dbReference type="Proteomes" id="UP000598820">
    <property type="component" value="Unassembled WGS sequence"/>
</dbReference>
<dbReference type="NCBIfam" id="NF004018">
    <property type="entry name" value="PRK05480.1"/>
    <property type="match status" value="1"/>
</dbReference>
<dbReference type="InterPro" id="IPR006083">
    <property type="entry name" value="PRK/URK"/>
</dbReference>
<dbReference type="RefSeq" id="WP_190888340.1">
    <property type="nucleotide sequence ID" value="NZ_JACWZY010000015.1"/>
</dbReference>
<keyword evidence="3" id="KW-1185">Reference proteome</keyword>
<dbReference type="EC" id="2.7.1.48" evidence="2"/>
<dbReference type="GO" id="GO:0005524">
    <property type="term" value="F:ATP binding"/>
    <property type="evidence" value="ECO:0007669"/>
    <property type="project" value="InterPro"/>
</dbReference>
<dbReference type="AlphaFoldDB" id="A0A926Y2F8"/>
<reference evidence="2" key="1">
    <citation type="submission" date="2020-09" db="EMBL/GenBank/DDBJ databases">
        <authorList>
            <person name="Kim M.K."/>
        </authorList>
    </citation>
    <scope>NUCLEOTIDE SEQUENCE</scope>
    <source>
        <strain evidence="2">BT702</strain>
    </source>
</reference>
<gene>
    <name evidence="2" type="primary">udk</name>
    <name evidence="2" type="ORF">IC229_17680</name>
</gene>